<organism evidence="1 2">
    <name type="scientific">Coprinopsis cinerea (strain Okayama-7 / 130 / ATCC MYA-4618 / FGSC 9003)</name>
    <name type="common">Inky cap fungus</name>
    <name type="synonym">Hormographiella aspergillata</name>
    <dbReference type="NCBI Taxonomy" id="240176"/>
    <lineage>
        <taxon>Eukaryota</taxon>
        <taxon>Fungi</taxon>
        <taxon>Dikarya</taxon>
        <taxon>Basidiomycota</taxon>
        <taxon>Agaricomycotina</taxon>
        <taxon>Agaricomycetes</taxon>
        <taxon>Agaricomycetidae</taxon>
        <taxon>Agaricales</taxon>
        <taxon>Agaricineae</taxon>
        <taxon>Psathyrellaceae</taxon>
        <taxon>Coprinopsis</taxon>
    </lineage>
</organism>
<comment type="caution">
    <text evidence="1">The sequence shown here is derived from an EMBL/GenBank/DDBJ whole genome shotgun (WGS) entry which is preliminary data.</text>
</comment>
<proteinExistence type="predicted"/>
<evidence type="ECO:0008006" key="3">
    <source>
        <dbReference type="Google" id="ProtNLM"/>
    </source>
</evidence>
<dbReference type="KEGG" id="cci:CC1G_04502"/>
<protein>
    <recommendedName>
        <fullName evidence="3">F-box domain-containing protein</fullName>
    </recommendedName>
</protein>
<dbReference type="AlphaFoldDB" id="A8N5C4"/>
<dbReference type="RefSeq" id="XP_001830069.1">
    <property type="nucleotide sequence ID" value="XM_001830017.1"/>
</dbReference>
<dbReference type="VEuPathDB" id="FungiDB:CC1G_04502"/>
<name>A8N5C4_COPC7</name>
<keyword evidence="2" id="KW-1185">Reference proteome</keyword>
<accession>A8N5C4</accession>
<dbReference type="EMBL" id="AACS02000003">
    <property type="protein sequence ID" value="EAU91734.1"/>
    <property type="molecule type" value="Genomic_DNA"/>
</dbReference>
<gene>
    <name evidence="1" type="ORF">CC1G_04502</name>
</gene>
<dbReference type="InParanoid" id="A8N5C4"/>
<dbReference type="GeneID" id="6006507"/>
<reference evidence="1 2" key="1">
    <citation type="journal article" date="2010" name="Proc. Natl. Acad. Sci. U.S.A.">
        <title>Insights into evolution of multicellular fungi from the assembled chromosomes of the mushroom Coprinopsis cinerea (Coprinus cinereus).</title>
        <authorList>
            <person name="Stajich J.E."/>
            <person name="Wilke S.K."/>
            <person name="Ahren D."/>
            <person name="Au C.H."/>
            <person name="Birren B.W."/>
            <person name="Borodovsky M."/>
            <person name="Burns C."/>
            <person name="Canback B."/>
            <person name="Casselton L.A."/>
            <person name="Cheng C.K."/>
            <person name="Deng J."/>
            <person name="Dietrich F.S."/>
            <person name="Fargo D.C."/>
            <person name="Farman M.L."/>
            <person name="Gathman A.C."/>
            <person name="Goldberg J."/>
            <person name="Guigo R."/>
            <person name="Hoegger P.J."/>
            <person name="Hooker J.B."/>
            <person name="Huggins A."/>
            <person name="James T.Y."/>
            <person name="Kamada T."/>
            <person name="Kilaru S."/>
            <person name="Kodira C."/>
            <person name="Kues U."/>
            <person name="Kupfer D."/>
            <person name="Kwan H.S."/>
            <person name="Lomsadze A."/>
            <person name="Li W."/>
            <person name="Lilly W.W."/>
            <person name="Ma L.J."/>
            <person name="Mackey A.J."/>
            <person name="Manning G."/>
            <person name="Martin F."/>
            <person name="Muraguchi H."/>
            <person name="Natvig D.O."/>
            <person name="Palmerini H."/>
            <person name="Ramesh M.A."/>
            <person name="Rehmeyer C.J."/>
            <person name="Roe B.A."/>
            <person name="Shenoy N."/>
            <person name="Stanke M."/>
            <person name="Ter-Hovhannisyan V."/>
            <person name="Tunlid A."/>
            <person name="Velagapudi R."/>
            <person name="Vision T.J."/>
            <person name="Zeng Q."/>
            <person name="Zolan M.E."/>
            <person name="Pukkila P.J."/>
        </authorList>
    </citation>
    <scope>NUCLEOTIDE SEQUENCE [LARGE SCALE GENOMIC DNA]</scope>
    <source>
        <strain evidence="2">Okayama-7 / 130 / ATCC MYA-4618 / FGSC 9003</strain>
    </source>
</reference>
<evidence type="ECO:0000313" key="2">
    <source>
        <dbReference type="Proteomes" id="UP000001861"/>
    </source>
</evidence>
<dbReference type="Proteomes" id="UP000001861">
    <property type="component" value="Unassembled WGS sequence"/>
</dbReference>
<dbReference type="OrthoDB" id="3365698at2759"/>
<sequence length="554" mass="63571">MPMECDLNQIIQELSSTNQPPEEWQRIALEGHRQKISDEIQKVEGMIACPRERIDSLNEEKWAVSGILSPLRRLPSELVAEVVKASLSPLVHDHDQRRHFMTLRCISRLWRQVSYDTPSLWASLTLSEDDFLRKEQGALPSSSLPSRVRTWFDRAADVPTSLYIFADYRYQPDFDWGAYESTVLLAAEDRNWATVRLSKENGMSEVLAAKLVLRAHTSSYRPWRNLKELKIPFDVIGHGTASRGKMFWPVPDIPLDIFLPSLSILSLEIISSVIHANAIISHKGITCLEVIVHHVIPSLLEDFIPNLKFLPSLKKIQYSLAGPLSVSLAMSLGLYYIYPERSGRVVHEGVESLTVSTDGLMVLHYLNLPALRILELPGARYINDRAIEYTDLVYLEEFLEQSRCTIQHLSLHRLYFSPKELRRLFSKMDVSNLEFISIWTKDILGVMRSERLGWIGAARHPLYCKSLRDHHLYGQQPDFDLDDFIECLETRWAGLQPPTTESTSGATLPTLNIKIFHLDQLNLRPPWCREANATQLQRISKLGVRLYIDELPWN</sequence>
<evidence type="ECO:0000313" key="1">
    <source>
        <dbReference type="EMBL" id="EAU91734.1"/>
    </source>
</evidence>